<dbReference type="PANTHER" id="PTHR31083">
    <property type="entry name" value="UPSTREAM OF FLC PROTEIN (DUF966)"/>
    <property type="match status" value="1"/>
</dbReference>
<dbReference type="InterPro" id="IPR010369">
    <property type="entry name" value="SOK"/>
</dbReference>
<dbReference type="Pfam" id="PF06136">
    <property type="entry name" value="SOK"/>
    <property type="match status" value="1"/>
</dbReference>
<dbReference type="GO" id="GO:0051258">
    <property type="term" value="P:protein polymerization"/>
    <property type="evidence" value="ECO:0007669"/>
    <property type="project" value="UniProtKB-ARBA"/>
</dbReference>
<feature type="compositionally biased region" description="Low complexity" evidence="8">
    <location>
        <begin position="193"/>
        <end position="204"/>
    </location>
</feature>
<feature type="region of interest" description="Disordered" evidence="8">
    <location>
        <begin position="135"/>
        <end position="232"/>
    </location>
</feature>
<dbReference type="GO" id="GO:0051301">
    <property type="term" value="P:cell division"/>
    <property type="evidence" value="ECO:0007669"/>
    <property type="project" value="UniProtKB-KW"/>
</dbReference>
<evidence type="ECO:0000256" key="7">
    <source>
        <dbReference type="ARBA" id="ARBA00024211"/>
    </source>
</evidence>
<dbReference type="EMBL" id="JARAOO010000012">
    <property type="protein sequence ID" value="KAJ7949072.1"/>
    <property type="molecule type" value="Genomic_DNA"/>
</dbReference>
<proteinExistence type="inferred from homology"/>
<gene>
    <name evidence="10" type="ORF">O6P43_029458</name>
</gene>
<organism evidence="10 11">
    <name type="scientific">Quillaja saponaria</name>
    <name type="common">Soap bark tree</name>
    <dbReference type="NCBI Taxonomy" id="32244"/>
    <lineage>
        <taxon>Eukaryota</taxon>
        <taxon>Viridiplantae</taxon>
        <taxon>Streptophyta</taxon>
        <taxon>Embryophyta</taxon>
        <taxon>Tracheophyta</taxon>
        <taxon>Spermatophyta</taxon>
        <taxon>Magnoliopsida</taxon>
        <taxon>eudicotyledons</taxon>
        <taxon>Gunneridae</taxon>
        <taxon>Pentapetalae</taxon>
        <taxon>rosids</taxon>
        <taxon>fabids</taxon>
        <taxon>Fabales</taxon>
        <taxon>Quillajaceae</taxon>
        <taxon>Quillaja</taxon>
    </lineage>
</organism>
<accession>A0AAD7L0A5</accession>
<dbReference type="KEGG" id="qsa:O6P43_029458"/>
<evidence type="ECO:0000313" key="11">
    <source>
        <dbReference type="Proteomes" id="UP001163823"/>
    </source>
</evidence>
<name>A0AAD7L0A5_QUISA</name>
<comment type="subcellular location">
    <subcellularLocation>
        <location evidence="1">Cell membrane</location>
        <topology evidence="1">Peripheral membrane protein</topology>
        <orientation evidence="1">Cytoplasmic side</orientation>
    </subcellularLocation>
</comment>
<keyword evidence="2" id="KW-0217">Developmental protein</keyword>
<sequence length="399" mass="45039">MEAKNCGEVRRLHIIYFLSRMGRIEQPHLVRVHHLSRYGVYLRDVKRWLADLRGKDMPEAFAWSYKRRYKNGYVWQDLVDDDLITPISDNEYVLKGSEINHTPFDTSLLGEKKASILVEQKKTLEVQAGDNKLDFQRYPDSTTDIPTKFSSEISQESPPYSSERSTTTDEYDSSKLEEDKQNQHEQSYENSEKNSSSSFYLNLLNKKKNNKDNSTNKTGTKANSLSSAPPTSFTKIKSYSNGASHMFRNLITCGTVDTNETAVVMLNRADKTGAEKTNLIHDHKAEICKGDKLGGSARHFGTSWNHQQQQCSGRKSYDGGKSSNMNQKTVSAAYKPFRGPTCSQCGKPFKPEKMHKHMKSCRGMKTSAKTAATPAEKTSFQSSNISSRNIDSSGYLITN</sequence>
<reference evidence="10" key="1">
    <citation type="journal article" date="2023" name="Science">
        <title>Elucidation of the pathway for biosynthesis of saponin adjuvants from the soapbark tree.</title>
        <authorList>
            <person name="Reed J."/>
            <person name="Orme A."/>
            <person name="El-Demerdash A."/>
            <person name="Owen C."/>
            <person name="Martin L.B.B."/>
            <person name="Misra R.C."/>
            <person name="Kikuchi S."/>
            <person name="Rejzek M."/>
            <person name="Martin A.C."/>
            <person name="Harkess A."/>
            <person name="Leebens-Mack J."/>
            <person name="Louveau T."/>
            <person name="Stephenson M.J."/>
            <person name="Osbourn A."/>
        </authorList>
    </citation>
    <scope>NUCLEOTIDE SEQUENCE</scope>
    <source>
        <strain evidence="10">S10</strain>
    </source>
</reference>
<comment type="similarity">
    <text evidence="7">Belongs to the SOSEKI family.</text>
</comment>
<dbReference type="GO" id="GO:0005886">
    <property type="term" value="C:plasma membrane"/>
    <property type="evidence" value="ECO:0007669"/>
    <property type="project" value="UniProtKB-SubCell"/>
</dbReference>
<evidence type="ECO:0000256" key="8">
    <source>
        <dbReference type="SAM" id="MobiDB-lite"/>
    </source>
</evidence>
<evidence type="ECO:0000259" key="9">
    <source>
        <dbReference type="Pfam" id="PF06136"/>
    </source>
</evidence>
<keyword evidence="5" id="KW-0472">Membrane</keyword>
<dbReference type="AlphaFoldDB" id="A0AAD7L0A5"/>
<keyword evidence="6" id="KW-0131">Cell cycle</keyword>
<protein>
    <submittedName>
        <fullName evidence="10">Protein UPSTREAM OF FLC</fullName>
    </submittedName>
</protein>
<keyword evidence="3" id="KW-1003">Cell membrane</keyword>
<evidence type="ECO:0000256" key="3">
    <source>
        <dbReference type="ARBA" id="ARBA00022475"/>
    </source>
</evidence>
<keyword evidence="11" id="KW-1185">Reference proteome</keyword>
<feature type="compositionally biased region" description="Low complexity" evidence="8">
    <location>
        <begin position="212"/>
        <end position="221"/>
    </location>
</feature>
<evidence type="ECO:0000256" key="2">
    <source>
        <dbReference type="ARBA" id="ARBA00022473"/>
    </source>
</evidence>
<feature type="compositionally biased region" description="Polar residues" evidence="8">
    <location>
        <begin position="222"/>
        <end position="232"/>
    </location>
</feature>
<feature type="region of interest" description="Disordered" evidence="8">
    <location>
        <begin position="303"/>
        <end position="325"/>
    </location>
</feature>
<evidence type="ECO:0000256" key="1">
    <source>
        <dbReference type="ARBA" id="ARBA00004413"/>
    </source>
</evidence>
<feature type="compositionally biased region" description="Basic and acidic residues" evidence="8">
    <location>
        <begin position="172"/>
        <end position="192"/>
    </location>
</feature>
<feature type="compositionally biased region" description="Polar residues" evidence="8">
    <location>
        <begin position="303"/>
        <end position="313"/>
    </location>
</feature>
<dbReference type="PANTHER" id="PTHR31083:SF5">
    <property type="entry name" value="PROTEIN SOSEKI 1"/>
    <property type="match status" value="1"/>
</dbReference>
<feature type="compositionally biased region" description="Polar residues" evidence="8">
    <location>
        <begin position="139"/>
        <end position="165"/>
    </location>
</feature>
<evidence type="ECO:0000256" key="4">
    <source>
        <dbReference type="ARBA" id="ARBA00022618"/>
    </source>
</evidence>
<evidence type="ECO:0000313" key="10">
    <source>
        <dbReference type="EMBL" id="KAJ7949072.1"/>
    </source>
</evidence>
<dbReference type="Proteomes" id="UP001163823">
    <property type="component" value="Chromosome 12"/>
</dbReference>
<dbReference type="InterPro" id="IPR048351">
    <property type="entry name" value="SOK_DIX"/>
</dbReference>
<evidence type="ECO:0000256" key="6">
    <source>
        <dbReference type="ARBA" id="ARBA00023306"/>
    </source>
</evidence>
<keyword evidence="4" id="KW-0132">Cell division</keyword>
<comment type="caution">
    <text evidence="10">The sequence shown here is derived from an EMBL/GenBank/DDBJ whole genome shotgun (WGS) entry which is preliminary data.</text>
</comment>
<feature type="domain" description="SOSEKI DIX-like" evidence="9">
    <location>
        <begin position="13"/>
        <end position="99"/>
    </location>
</feature>
<evidence type="ECO:0000256" key="5">
    <source>
        <dbReference type="ARBA" id="ARBA00023136"/>
    </source>
</evidence>